<sequence>MLKISAKEKGLYCDQLCPDAKRRYFEKIACFGNVDPYEITKWSGRITASAMHAVLATSLDTPAHSVVNRVCYPEKTFSTVQTRWGVEHEEDARKAYTEITASNHRKLQ</sequence>
<dbReference type="EMBL" id="HAEC01004001">
    <property type="protein sequence ID" value="SBQ72078.1"/>
    <property type="molecule type" value="Transcribed_RNA"/>
</dbReference>
<dbReference type="Pfam" id="PF09588">
    <property type="entry name" value="YqaJ"/>
    <property type="match status" value="1"/>
</dbReference>
<accession>A0A1A8G853</accession>
<feature type="non-terminal residue" evidence="2">
    <location>
        <position position="108"/>
    </location>
</feature>
<dbReference type="Gene3D" id="3.90.320.10">
    <property type="match status" value="1"/>
</dbReference>
<gene>
    <name evidence="2" type="primary">LOC100169030</name>
</gene>
<proteinExistence type="predicted"/>
<reference evidence="2" key="1">
    <citation type="submission" date="2016-05" db="EMBL/GenBank/DDBJ databases">
        <authorList>
            <person name="Lavstsen T."/>
            <person name="Jespersen J.S."/>
        </authorList>
    </citation>
    <scope>NUCLEOTIDE SEQUENCE</scope>
    <source>
        <tissue evidence="2">Brain</tissue>
    </source>
</reference>
<dbReference type="InterPro" id="IPR011604">
    <property type="entry name" value="PDDEXK-like_dom_sf"/>
</dbReference>
<feature type="domain" description="YqaJ viral recombinase" evidence="1">
    <location>
        <begin position="44"/>
        <end position="104"/>
    </location>
</feature>
<protein>
    <recommendedName>
        <fullName evidence="1">YqaJ viral recombinase domain-containing protein</fullName>
    </recommendedName>
</protein>
<evidence type="ECO:0000259" key="1">
    <source>
        <dbReference type="Pfam" id="PF09588"/>
    </source>
</evidence>
<dbReference type="PANTHER" id="PTHR47526">
    <property type="entry name" value="ATP-DEPENDENT DNA HELICASE"/>
    <property type="match status" value="1"/>
</dbReference>
<dbReference type="AlphaFoldDB" id="A0A1A8G853"/>
<reference evidence="2" key="2">
    <citation type="submission" date="2016-06" db="EMBL/GenBank/DDBJ databases">
        <title>The genome of a short-lived fish provides insights into sex chromosome evolution and the genetic control of aging.</title>
        <authorList>
            <person name="Reichwald K."/>
            <person name="Felder M."/>
            <person name="Petzold A."/>
            <person name="Koch P."/>
            <person name="Groth M."/>
            <person name="Platzer M."/>
        </authorList>
    </citation>
    <scope>NUCLEOTIDE SEQUENCE</scope>
    <source>
        <tissue evidence="2">Brain</tissue>
    </source>
</reference>
<name>A0A1A8G853_9TELE</name>
<organism evidence="2">
    <name type="scientific">Nothobranchius korthausae</name>
    <dbReference type="NCBI Taxonomy" id="1143690"/>
    <lineage>
        <taxon>Eukaryota</taxon>
        <taxon>Metazoa</taxon>
        <taxon>Chordata</taxon>
        <taxon>Craniata</taxon>
        <taxon>Vertebrata</taxon>
        <taxon>Euteleostomi</taxon>
        <taxon>Actinopterygii</taxon>
        <taxon>Neopterygii</taxon>
        <taxon>Teleostei</taxon>
        <taxon>Neoteleostei</taxon>
        <taxon>Acanthomorphata</taxon>
        <taxon>Ovalentaria</taxon>
        <taxon>Atherinomorphae</taxon>
        <taxon>Cyprinodontiformes</taxon>
        <taxon>Nothobranchiidae</taxon>
        <taxon>Nothobranchius</taxon>
    </lineage>
</organism>
<evidence type="ECO:0000313" key="2">
    <source>
        <dbReference type="EMBL" id="SBQ67382.1"/>
    </source>
</evidence>
<dbReference type="InterPro" id="IPR019080">
    <property type="entry name" value="YqaJ_viral_recombinase"/>
</dbReference>
<dbReference type="EMBL" id="HAEB01020855">
    <property type="protein sequence ID" value="SBQ67382.1"/>
    <property type="molecule type" value="Transcribed_RNA"/>
</dbReference>